<feature type="compositionally biased region" description="Polar residues" evidence="3">
    <location>
        <begin position="936"/>
        <end position="956"/>
    </location>
</feature>
<accession>A0A316VZE8</accession>
<comment type="subcellular location">
    <subcellularLocation>
        <location evidence="1">Nucleus</location>
    </subcellularLocation>
</comment>
<dbReference type="InterPro" id="IPR050613">
    <property type="entry name" value="Sec_Metabolite_Reg"/>
</dbReference>
<dbReference type="Gene3D" id="4.10.240.10">
    <property type="entry name" value="Zn(2)-C6 fungal-type DNA-binding domain"/>
    <property type="match status" value="1"/>
</dbReference>
<dbReference type="PROSITE" id="PS50048">
    <property type="entry name" value="ZN2_CY6_FUNGAL_2"/>
    <property type="match status" value="1"/>
</dbReference>
<dbReference type="SUPFAM" id="SSF57701">
    <property type="entry name" value="Zn2/Cys6 DNA-binding domain"/>
    <property type="match status" value="1"/>
</dbReference>
<dbReference type="SMART" id="SM00066">
    <property type="entry name" value="GAL4"/>
    <property type="match status" value="1"/>
</dbReference>
<evidence type="ECO:0000313" key="5">
    <source>
        <dbReference type="EMBL" id="PWN42966.1"/>
    </source>
</evidence>
<feature type="region of interest" description="Disordered" evidence="3">
    <location>
        <begin position="861"/>
        <end position="908"/>
    </location>
</feature>
<evidence type="ECO:0000256" key="2">
    <source>
        <dbReference type="ARBA" id="ARBA00023242"/>
    </source>
</evidence>
<evidence type="ECO:0000256" key="3">
    <source>
        <dbReference type="SAM" id="MobiDB-lite"/>
    </source>
</evidence>
<dbReference type="EMBL" id="KZ819374">
    <property type="protein sequence ID" value="PWN42966.1"/>
    <property type="molecule type" value="Genomic_DNA"/>
</dbReference>
<dbReference type="InterPro" id="IPR001138">
    <property type="entry name" value="Zn2Cys6_DnaBD"/>
</dbReference>
<dbReference type="OrthoDB" id="3364175at2759"/>
<feature type="compositionally biased region" description="Polar residues" evidence="3">
    <location>
        <begin position="893"/>
        <end position="904"/>
    </location>
</feature>
<dbReference type="AlphaFoldDB" id="A0A316VZE8"/>
<reference evidence="5 6" key="1">
    <citation type="journal article" date="2018" name="Mol. Biol. Evol.">
        <title>Broad Genomic Sampling Reveals a Smut Pathogenic Ancestry of the Fungal Clade Ustilaginomycotina.</title>
        <authorList>
            <person name="Kijpornyongpan T."/>
            <person name="Mondo S.J."/>
            <person name="Barry K."/>
            <person name="Sandor L."/>
            <person name="Lee J."/>
            <person name="Lipzen A."/>
            <person name="Pangilinan J."/>
            <person name="LaButti K."/>
            <person name="Hainaut M."/>
            <person name="Henrissat B."/>
            <person name="Grigoriev I.V."/>
            <person name="Spatafora J.W."/>
            <person name="Aime M.C."/>
        </authorList>
    </citation>
    <scope>NUCLEOTIDE SEQUENCE [LARGE SCALE GENOMIC DNA]</scope>
    <source>
        <strain evidence="5 6">MCA 4658</strain>
    </source>
</reference>
<dbReference type="RefSeq" id="XP_025370126.1">
    <property type="nucleotide sequence ID" value="XM_025510057.1"/>
</dbReference>
<dbReference type="CDD" id="cd00067">
    <property type="entry name" value="GAL4"/>
    <property type="match status" value="1"/>
</dbReference>
<dbReference type="GO" id="GO:0008270">
    <property type="term" value="F:zinc ion binding"/>
    <property type="evidence" value="ECO:0007669"/>
    <property type="project" value="InterPro"/>
</dbReference>
<keyword evidence="6" id="KW-1185">Reference proteome</keyword>
<dbReference type="InterPro" id="IPR036864">
    <property type="entry name" value="Zn2-C6_fun-type_DNA-bd_sf"/>
</dbReference>
<feature type="region of interest" description="Disordered" evidence="3">
    <location>
        <begin position="1"/>
        <end position="74"/>
    </location>
</feature>
<feature type="compositionally biased region" description="Polar residues" evidence="3">
    <location>
        <begin position="1"/>
        <end position="23"/>
    </location>
</feature>
<feature type="region of interest" description="Disordered" evidence="3">
    <location>
        <begin position="752"/>
        <end position="788"/>
    </location>
</feature>
<organism evidence="5 6">
    <name type="scientific">Ceraceosorus guamensis</name>
    <dbReference type="NCBI Taxonomy" id="1522189"/>
    <lineage>
        <taxon>Eukaryota</taxon>
        <taxon>Fungi</taxon>
        <taxon>Dikarya</taxon>
        <taxon>Basidiomycota</taxon>
        <taxon>Ustilaginomycotina</taxon>
        <taxon>Exobasidiomycetes</taxon>
        <taxon>Ceraceosorales</taxon>
        <taxon>Ceraceosoraceae</taxon>
        <taxon>Ceraceosorus</taxon>
    </lineage>
</organism>
<evidence type="ECO:0000313" key="6">
    <source>
        <dbReference type="Proteomes" id="UP000245783"/>
    </source>
</evidence>
<dbReference type="GO" id="GO:0005634">
    <property type="term" value="C:nucleus"/>
    <property type="evidence" value="ECO:0007669"/>
    <property type="project" value="UniProtKB-SubCell"/>
</dbReference>
<evidence type="ECO:0000259" key="4">
    <source>
        <dbReference type="PROSITE" id="PS50048"/>
    </source>
</evidence>
<proteinExistence type="predicted"/>
<gene>
    <name evidence="5" type="ORF">IE81DRAFT_107544</name>
</gene>
<evidence type="ECO:0000256" key="1">
    <source>
        <dbReference type="ARBA" id="ARBA00004123"/>
    </source>
</evidence>
<feature type="domain" description="Zn(2)-C6 fungal-type" evidence="4">
    <location>
        <begin position="77"/>
        <end position="108"/>
    </location>
</feature>
<feature type="compositionally biased region" description="Polar residues" evidence="3">
    <location>
        <begin position="864"/>
        <end position="882"/>
    </location>
</feature>
<dbReference type="GeneID" id="37031927"/>
<dbReference type="PANTHER" id="PTHR31001:SF89">
    <property type="entry name" value="ZN(2)-C6 FUNGAL-TYPE DOMAIN-CONTAINING PROTEIN"/>
    <property type="match status" value="1"/>
</dbReference>
<name>A0A316VZE8_9BASI</name>
<keyword evidence="2" id="KW-0539">Nucleus</keyword>
<dbReference type="PANTHER" id="PTHR31001">
    <property type="entry name" value="UNCHARACTERIZED TRANSCRIPTIONAL REGULATORY PROTEIN"/>
    <property type="match status" value="1"/>
</dbReference>
<dbReference type="Proteomes" id="UP000245783">
    <property type="component" value="Unassembled WGS sequence"/>
</dbReference>
<dbReference type="Pfam" id="PF00172">
    <property type="entry name" value="Zn_clus"/>
    <property type="match status" value="1"/>
</dbReference>
<dbReference type="PROSITE" id="PS00463">
    <property type="entry name" value="ZN2_CY6_FUNGAL_1"/>
    <property type="match status" value="1"/>
</dbReference>
<protein>
    <recommendedName>
        <fullName evidence="4">Zn(2)-C6 fungal-type domain-containing protein</fullName>
    </recommendedName>
</protein>
<dbReference type="InParanoid" id="A0A316VZE8"/>
<dbReference type="CDD" id="cd12148">
    <property type="entry name" value="fungal_TF_MHR"/>
    <property type="match status" value="1"/>
</dbReference>
<feature type="compositionally biased region" description="Polar residues" evidence="3">
    <location>
        <begin position="32"/>
        <end position="45"/>
    </location>
</feature>
<dbReference type="GO" id="GO:0000981">
    <property type="term" value="F:DNA-binding transcription factor activity, RNA polymerase II-specific"/>
    <property type="evidence" value="ECO:0007669"/>
    <property type="project" value="InterPro"/>
</dbReference>
<feature type="region of interest" description="Disordered" evidence="3">
    <location>
        <begin position="692"/>
        <end position="740"/>
    </location>
</feature>
<sequence length="970" mass="105423">MAKRSSAVSADTSKVPNSSSTNNDLHEDESLATETNLKASGSSISFLEPPGGPSNGAQEADDTSGSPAKKRRKKAVSCVACRRRKLKCDRGMPCGACRDRGEAATCEWESGTQPHVMMGTRDTATTAPLEARMDRMETLMAAIGSRLGVNTENAFPEGSTVNQDAIETLRRFGGNASPVASRSNSRESMDPALALLWKPASIISWPPISPRPPKTDTLAAALTALPDKSTVEEMGNMYFDTASWSHWVLPTEVFWQEALPTVENLRDARDRGDAAWAEVANSEQMNHYLRNLALVLGVCGHAMLYSPPSFFAQVAQRTAHTAAPRHCILVEVAQAVLDASEQLEKVHIVGLQAGLVLLTAETLLKGMSGRLTVLHFAPLIHQAFALGLDQEPSIQTPVAEAQSRLRLFLLICFWEWGNLHTKVRNLTEQPRKHPYLFGPPGSSPWHDYVRRNGELLLPHEIRWLAFARIVNRKRQLDDMSEADALALTIELGMDLNKLHSEVEREMTSESFSKDAIISFSPAIQRLRNFENHLDRHVVALFKPYYTNMWLLAGHRTARDTCFEAAKRIIDGFTSTLGQAMPGIVDSAMQESIEKMQALFEYKREVATRLVWTIEATLEAINLLELHAQQVDLHAAKVGADGTVQRQQAMRKCAVTKRLLVALSLRSLPARSVVSKLQHSALARAEPGLAATRTSLATATPAAGSSRRAKRARAGSILGADSSQEPQRRALDTSSPAQGAAPLELLAGVSSRAARNGHDGENGLSMQSGSDPYNRQESDAVTSSSRAEVRGATANVFEQTQRQLQAQGGTPLIRPDGEVSALDNLDIDALFRLVFGDMSSTPAGARVPVDLFEAGPPESVMHTLMQPQQPSDQHSHAPQSLQSHAGLPVHPAEQSHTAHGSQTTYGFPGSALSADSSHASYQSFPSYSASSLARQYPSASVAPTQAHSRQPTRSSELSPPAPWTFVAEPRR</sequence>
<feature type="compositionally biased region" description="Low complexity" evidence="3">
    <location>
        <begin position="692"/>
        <end position="705"/>
    </location>
</feature>
<feature type="compositionally biased region" description="Polar residues" evidence="3">
    <location>
        <begin position="763"/>
        <end position="785"/>
    </location>
</feature>
<dbReference type="STRING" id="1522189.A0A316VZE8"/>
<feature type="region of interest" description="Disordered" evidence="3">
    <location>
        <begin position="931"/>
        <end position="970"/>
    </location>
</feature>